<dbReference type="AlphaFoldDB" id="A0AAU9XXC1"/>
<dbReference type="EMBL" id="CALNXJ010000076">
    <property type="protein sequence ID" value="CAH3160635.1"/>
    <property type="molecule type" value="Genomic_DNA"/>
</dbReference>
<accession>A0AAU9XXC1</accession>
<organism evidence="1 2">
    <name type="scientific">Pocillopora meandrina</name>
    <dbReference type="NCBI Taxonomy" id="46732"/>
    <lineage>
        <taxon>Eukaryota</taxon>
        <taxon>Metazoa</taxon>
        <taxon>Cnidaria</taxon>
        <taxon>Anthozoa</taxon>
        <taxon>Hexacorallia</taxon>
        <taxon>Scleractinia</taxon>
        <taxon>Astrocoeniina</taxon>
        <taxon>Pocilloporidae</taxon>
        <taxon>Pocillopora</taxon>
    </lineage>
</organism>
<keyword evidence="2" id="KW-1185">Reference proteome</keyword>
<comment type="caution">
    <text evidence="1">The sequence shown here is derived from an EMBL/GenBank/DDBJ whole genome shotgun (WGS) entry which is preliminary data.</text>
</comment>
<gene>
    <name evidence="1" type="ORF">PMEA_00032470</name>
</gene>
<dbReference type="Proteomes" id="UP001159428">
    <property type="component" value="Unassembled WGS sequence"/>
</dbReference>
<protein>
    <submittedName>
        <fullName evidence="1">Uncharacterized protein</fullName>
    </submittedName>
</protein>
<proteinExistence type="predicted"/>
<evidence type="ECO:0000313" key="2">
    <source>
        <dbReference type="Proteomes" id="UP001159428"/>
    </source>
</evidence>
<name>A0AAU9XXC1_9CNID</name>
<reference evidence="1 2" key="1">
    <citation type="submission" date="2022-05" db="EMBL/GenBank/DDBJ databases">
        <authorList>
            <consortium name="Genoscope - CEA"/>
            <person name="William W."/>
        </authorList>
    </citation>
    <scope>NUCLEOTIDE SEQUENCE [LARGE SCALE GENOMIC DNA]</scope>
</reference>
<evidence type="ECO:0000313" key="1">
    <source>
        <dbReference type="EMBL" id="CAH3160635.1"/>
    </source>
</evidence>
<sequence>MPKNSHDKMIRIHVTHGEIKRIISFQKGGEVYKLRPHFLQTFSDVLSDDIAPEHVTFQEYLGDFQDFVELRLEATLDNDIKIRAVTLKSLKQAAQISSAEIQQDMELQRWPRLWPHCLVVYPWLPIQNLGPGSPMFPRLHPIKINTIYQLWSPVSKINDGCIERDSHNNIVNCKGNFNDGINTVMKAIDETSNLTFYVALQFKDSSNGKDYALTGNAEGEDITSTEVQNGVSLDDKRIFEPLYYWSYTMFQNKKDKSLYLGCDHTGKATLVKNADLDYPNPQALFILKRVVQVQ</sequence>